<name>A0A0N0RZC0_9EURO</name>
<sequence length="68" mass="7645">MSECNLSFLVPSSVAKVRLMLDDGNSLGLFVYQRSRSVYNSLPYKDSPTPKLTAKISANFLQIQSRFN</sequence>
<proteinExistence type="predicted"/>
<evidence type="ECO:0000313" key="1">
    <source>
        <dbReference type="EMBL" id="KOS45279.1"/>
    </source>
</evidence>
<protein>
    <submittedName>
        <fullName evidence="1">Uncharacterized protein</fullName>
    </submittedName>
</protein>
<gene>
    <name evidence="1" type="ORF">ACN38_g3772</name>
</gene>
<accession>A0A0N0RZC0</accession>
<comment type="caution">
    <text evidence="1">The sequence shown here is derived from an EMBL/GenBank/DDBJ whole genome shotgun (WGS) entry which is preliminary data.</text>
</comment>
<reference evidence="1 2" key="1">
    <citation type="submission" date="2015-08" db="EMBL/GenBank/DDBJ databases">
        <title>Genome sequencing of Penicillium nordicum.</title>
        <authorList>
            <person name="Nguyen H.D."/>
            <person name="Seifert K.A."/>
        </authorList>
    </citation>
    <scope>NUCLEOTIDE SEQUENCE [LARGE SCALE GENOMIC DNA]</scope>
    <source>
        <strain evidence="1 2">DAOMC 185683</strain>
    </source>
</reference>
<dbReference type="OrthoDB" id="9806404at2759"/>
<evidence type="ECO:0000313" key="2">
    <source>
        <dbReference type="Proteomes" id="UP000037696"/>
    </source>
</evidence>
<dbReference type="AlphaFoldDB" id="A0A0N0RZC0"/>
<dbReference type="EMBL" id="LHQQ01000046">
    <property type="protein sequence ID" value="KOS45279.1"/>
    <property type="molecule type" value="Genomic_DNA"/>
</dbReference>
<organism evidence="1 2">
    <name type="scientific">Penicillium nordicum</name>
    <dbReference type="NCBI Taxonomy" id="229535"/>
    <lineage>
        <taxon>Eukaryota</taxon>
        <taxon>Fungi</taxon>
        <taxon>Dikarya</taxon>
        <taxon>Ascomycota</taxon>
        <taxon>Pezizomycotina</taxon>
        <taxon>Eurotiomycetes</taxon>
        <taxon>Eurotiomycetidae</taxon>
        <taxon>Eurotiales</taxon>
        <taxon>Aspergillaceae</taxon>
        <taxon>Penicillium</taxon>
    </lineage>
</organism>
<dbReference type="Proteomes" id="UP000037696">
    <property type="component" value="Unassembled WGS sequence"/>
</dbReference>
<keyword evidence="2" id="KW-1185">Reference proteome</keyword>